<dbReference type="InterPro" id="IPR033876">
    <property type="entry name" value="SAP-like"/>
</dbReference>
<evidence type="ECO:0000256" key="2">
    <source>
        <dbReference type="ARBA" id="ARBA00004613"/>
    </source>
</evidence>
<keyword evidence="5" id="KW-0964">Secreted</keyword>
<dbReference type="AlphaFoldDB" id="A0AAD5G108"/>
<evidence type="ECO:0000256" key="8">
    <source>
        <dbReference type="ARBA" id="ARBA00022750"/>
    </source>
</evidence>
<evidence type="ECO:0000259" key="15">
    <source>
        <dbReference type="PROSITE" id="PS51767"/>
    </source>
</evidence>
<keyword evidence="17" id="KW-1185">Reference proteome</keyword>
<dbReference type="Pfam" id="PF00026">
    <property type="entry name" value="Asp"/>
    <property type="match status" value="1"/>
</dbReference>
<protein>
    <recommendedName>
        <fullName evidence="4">candidapepsin</fullName>
        <ecNumber evidence="4">3.4.23.24</ecNumber>
    </recommendedName>
</protein>
<evidence type="ECO:0000256" key="14">
    <source>
        <dbReference type="SAM" id="SignalP"/>
    </source>
</evidence>
<evidence type="ECO:0000256" key="1">
    <source>
        <dbReference type="ARBA" id="ARBA00001675"/>
    </source>
</evidence>
<dbReference type="EC" id="3.4.23.24" evidence="4"/>
<dbReference type="RefSeq" id="XP_051611384.1">
    <property type="nucleotide sequence ID" value="XM_051750183.1"/>
</dbReference>
<evidence type="ECO:0000256" key="13">
    <source>
        <dbReference type="RuleBase" id="RU000454"/>
    </source>
</evidence>
<dbReference type="PRINTS" id="PR00792">
    <property type="entry name" value="PEPSIN"/>
</dbReference>
<dbReference type="PANTHER" id="PTHR47966:SF65">
    <property type="entry name" value="ASPARTIC-TYPE ENDOPEPTIDASE"/>
    <property type="match status" value="1"/>
</dbReference>
<organism evidence="16 17">
    <name type="scientific">Candida theae</name>
    <dbReference type="NCBI Taxonomy" id="1198502"/>
    <lineage>
        <taxon>Eukaryota</taxon>
        <taxon>Fungi</taxon>
        <taxon>Dikarya</taxon>
        <taxon>Ascomycota</taxon>
        <taxon>Saccharomycotina</taxon>
        <taxon>Pichiomycetes</taxon>
        <taxon>Debaryomycetaceae</taxon>
        <taxon>Candida/Lodderomyces clade</taxon>
        <taxon>Candida</taxon>
    </lineage>
</organism>
<evidence type="ECO:0000256" key="7">
    <source>
        <dbReference type="ARBA" id="ARBA00022729"/>
    </source>
</evidence>
<sequence>MVAIITFTRQVFLAVAFALLAQGAIIPEEVAKRDGSPGFVSLGFDVTRKPLNLTAVAHNHKRDSISESLINEGPSYAAKVSVGSNNQELTLIIDTGSSDLWVVDKHAVCAPGDYCKVYGTFDPGASSSYQSLHEPFAIQYADGTASQGTWAKDTVTINGVSITEQQLADVSLTAVNQGILGIGFPTTESVGGLLGSSTYDNVPITLKKQGKIKTNAYSLYLNSPTAESGTFIFGGVDNAKYSGELVEEKVTSSALTISLSSIYLKGATYSVAKDALLDSGTTLTYLPPAVVRELAQQAGAQLRPAGLGGLLYFIDCNANTSGSTTFNFANGANITVPNSEYIFPNNDGTCLWGIQESNDIILGDNFLRHAYLLYNLDAKTISIAQVKYTSESNISTV</sequence>
<evidence type="ECO:0000256" key="6">
    <source>
        <dbReference type="ARBA" id="ARBA00022670"/>
    </source>
</evidence>
<dbReference type="FunFam" id="2.40.70.10:FF:000023">
    <property type="entry name" value="Aspartic protease"/>
    <property type="match status" value="1"/>
</dbReference>
<comment type="subcellular location">
    <subcellularLocation>
        <location evidence="2">Secreted</location>
    </subcellularLocation>
</comment>
<dbReference type="PROSITE" id="PS51767">
    <property type="entry name" value="PEPTIDASE_A1"/>
    <property type="match status" value="1"/>
</dbReference>
<keyword evidence="7 14" id="KW-0732">Signal</keyword>
<dbReference type="FunFam" id="2.40.70.10:FF:000011">
    <property type="entry name" value="Aspartic protease"/>
    <property type="match status" value="1"/>
</dbReference>
<dbReference type="InterPro" id="IPR001461">
    <property type="entry name" value="Aspartic_peptidase_A1"/>
</dbReference>
<gene>
    <name evidence="16" type="ORF">KGF57_000102</name>
</gene>
<dbReference type="GO" id="GO:0006508">
    <property type="term" value="P:proteolysis"/>
    <property type="evidence" value="ECO:0007669"/>
    <property type="project" value="UniProtKB-KW"/>
</dbReference>
<keyword evidence="8 13" id="KW-0064">Aspartyl protease</keyword>
<dbReference type="CDD" id="cd05474">
    <property type="entry name" value="SAP_like"/>
    <property type="match status" value="1"/>
</dbReference>
<evidence type="ECO:0000256" key="3">
    <source>
        <dbReference type="ARBA" id="ARBA00007447"/>
    </source>
</evidence>
<dbReference type="EMBL" id="JAIHNG010000012">
    <property type="protein sequence ID" value="KAI5968613.1"/>
    <property type="molecule type" value="Genomic_DNA"/>
</dbReference>
<dbReference type="InterPro" id="IPR021109">
    <property type="entry name" value="Peptidase_aspartic_dom_sf"/>
</dbReference>
<comment type="caution">
    <text evidence="16">The sequence shown here is derived from an EMBL/GenBank/DDBJ whole genome shotgun (WGS) entry which is preliminary data.</text>
</comment>
<dbReference type="Gene3D" id="2.40.70.10">
    <property type="entry name" value="Acid Proteases"/>
    <property type="match status" value="2"/>
</dbReference>
<evidence type="ECO:0000256" key="4">
    <source>
        <dbReference type="ARBA" id="ARBA00013207"/>
    </source>
</evidence>
<evidence type="ECO:0000256" key="11">
    <source>
        <dbReference type="ARBA" id="ARBA00023157"/>
    </source>
</evidence>
<name>A0AAD5G108_9ASCO</name>
<evidence type="ECO:0000256" key="5">
    <source>
        <dbReference type="ARBA" id="ARBA00022525"/>
    </source>
</evidence>
<dbReference type="PANTHER" id="PTHR47966">
    <property type="entry name" value="BETA-SITE APP-CLEAVING ENZYME, ISOFORM A-RELATED"/>
    <property type="match status" value="1"/>
</dbReference>
<accession>A0AAD5G108</accession>
<dbReference type="InterPro" id="IPR033121">
    <property type="entry name" value="PEPTIDASE_A1"/>
</dbReference>
<dbReference type="Proteomes" id="UP001204833">
    <property type="component" value="Unassembled WGS sequence"/>
</dbReference>
<comment type="similarity">
    <text evidence="3 13">Belongs to the peptidase A1 family.</text>
</comment>
<keyword evidence="9 13" id="KW-0378">Hydrolase</keyword>
<evidence type="ECO:0000313" key="16">
    <source>
        <dbReference type="EMBL" id="KAI5968613.1"/>
    </source>
</evidence>
<evidence type="ECO:0000313" key="17">
    <source>
        <dbReference type="Proteomes" id="UP001204833"/>
    </source>
</evidence>
<feature type="signal peptide" evidence="14">
    <location>
        <begin position="1"/>
        <end position="23"/>
    </location>
</feature>
<proteinExistence type="inferred from homology"/>
<dbReference type="InterPro" id="IPR001969">
    <property type="entry name" value="Aspartic_peptidase_AS"/>
</dbReference>
<evidence type="ECO:0000256" key="9">
    <source>
        <dbReference type="ARBA" id="ARBA00022801"/>
    </source>
</evidence>
<feature type="active site" evidence="12">
    <location>
        <position position="278"/>
    </location>
</feature>
<feature type="active site" evidence="12">
    <location>
        <position position="94"/>
    </location>
</feature>
<keyword evidence="10" id="KW-0865">Zymogen</keyword>
<keyword evidence="11" id="KW-1015">Disulfide bond</keyword>
<dbReference type="GeneID" id="76148162"/>
<dbReference type="SUPFAM" id="SSF50630">
    <property type="entry name" value="Acid proteases"/>
    <property type="match status" value="1"/>
</dbReference>
<feature type="chain" id="PRO_5041990475" description="candidapepsin" evidence="14">
    <location>
        <begin position="24"/>
        <end position="397"/>
    </location>
</feature>
<dbReference type="PROSITE" id="PS00141">
    <property type="entry name" value="ASP_PROTEASE"/>
    <property type="match status" value="2"/>
</dbReference>
<comment type="catalytic activity">
    <reaction evidence="1">
        <text>Preferential cleavage at the carboxyl of hydrophobic amino acids, but fails to cleave 15-Leu-|-Tyr-16, 16-Tyr-|-Leu-17 and 24-Phe-|-Phe-25 of insulin B chain. Activates trypsinogen, and degrades keratin.</text>
        <dbReference type="EC" id="3.4.23.24"/>
    </reaction>
</comment>
<keyword evidence="6 13" id="KW-0645">Protease</keyword>
<evidence type="ECO:0000256" key="12">
    <source>
        <dbReference type="PIRSR" id="PIRSR601461-1"/>
    </source>
</evidence>
<evidence type="ECO:0000256" key="10">
    <source>
        <dbReference type="ARBA" id="ARBA00023145"/>
    </source>
</evidence>
<dbReference type="GO" id="GO:0004190">
    <property type="term" value="F:aspartic-type endopeptidase activity"/>
    <property type="evidence" value="ECO:0007669"/>
    <property type="project" value="UniProtKB-KW"/>
</dbReference>
<dbReference type="GO" id="GO:0005576">
    <property type="term" value="C:extracellular region"/>
    <property type="evidence" value="ECO:0007669"/>
    <property type="project" value="UniProtKB-SubCell"/>
</dbReference>
<reference evidence="16 17" key="1">
    <citation type="journal article" date="2022" name="DNA Res.">
        <title>Genome analysis of five recently described species of the CUG-Ser clade uncovers Candida theae as a new hybrid lineage with pathogenic potential in the Candida parapsilosis species complex.</title>
        <authorList>
            <person name="Mixao V."/>
            <person name="Del Olmo V."/>
            <person name="Hegedusova E."/>
            <person name="Saus E."/>
            <person name="Pryszcz L."/>
            <person name="Cillingova A."/>
            <person name="Nosek J."/>
            <person name="Gabaldon T."/>
        </authorList>
    </citation>
    <scope>NUCLEOTIDE SEQUENCE [LARGE SCALE GENOMIC DNA]</scope>
    <source>
        <strain evidence="16 17">CBS 12239</strain>
    </source>
</reference>
<feature type="domain" description="Peptidase A1" evidence="15">
    <location>
        <begin position="76"/>
        <end position="384"/>
    </location>
</feature>